<organism evidence="1 2">
    <name type="scientific">Paramecium sonneborni</name>
    <dbReference type="NCBI Taxonomy" id="65129"/>
    <lineage>
        <taxon>Eukaryota</taxon>
        <taxon>Sar</taxon>
        <taxon>Alveolata</taxon>
        <taxon>Ciliophora</taxon>
        <taxon>Intramacronucleata</taxon>
        <taxon>Oligohymenophorea</taxon>
        <taxon>Peniculida</taxon>
        <taxon>Parameciidae</taxon>
        <taxon>Paramecium</taxon>
    </lineage>
</organism>
<name>A0A8S1NRM2_9CILI</name>
<dbReference type="PANTHER" id="PTHR47112:SF1">
    <property type="entry name" value="PX DOMAIN-CONTAINING PROTEIN"/>
    <property type="match status" value="1"/>
</dbReference>
<dbReference type="Proteomes" id="UP000692954">
    <property type="component" value="Unassembled WGS sequence"/>
</dbReference>
<sequence length="315" mass="37931">MGSYDLYEITETNNFRWICSKEESLFYSWIFKNIANCKIEYFHITILKILKHLKVIQTLIYKIMSLKKFKIIEIKQQNLFQFQKELKKNSYLKVKNQRQHIYGHKNKKINEQLIWKYIIITIFKRNTQILEKLLDYKCQEYSDGDIVLFKSKNNLTKVARAILMCDYDHVSLLYRDEGLLYCFEAVQSGVGTFPWTYMIEQCWVNDYEKIIKSRSVRQIKIVYNKQFWKQIQHLTQQNFLRLFHKLNPVKIQEIEEKKRTFFCSELVAKAYKEMGLLDPVKSCTQYYPKDFTSEKKLQLLDGATLDAELLVTFEL</sequence>
<dbReference type="AlphaFoldDB" id="A0A8S1NRM2"/>
<evidence type="ECO:0000313" key="1">
    <source>
        <dbReference type="EMBL" id="CAD8091855.1"/>
    </source>
</evidence>
<comment type="caution">
    <text evidence="1">The sequence shown here is derived from an EMBL/GenBank/DDBJ whole genome shotgun (WGS) entry which is preliminary data.</text>
</comment>
<dbReference type="EMBL" id="CAJJDN010000058">
    <property type="protein sequence ID" value="CAD8091855.1"/>
    <property type="molecule type" value="Genomic_DNA"/>
</dbReference>
<protein>
    <submittedName>
        <fullName evidence="1">Uncharacterized protein</fullName>
    </submittedName>
</protein>
<evidence type="ECO:0000313" key="2">
    <source>
        <dbReference type="Proteomes" id="UP000692954"/>
    </source>
</evidence>
<reference evidence="1" key="1">
    <citation type="submission" date="2021-01" db="EMBL/GenBank/DDBJ databases">
        <authorList>
            <consortium name="Genoscope - CEA"/>
            <person name="William W."/>
        </authorList>
    </citation>
    <scope>NUCLEOTIDE SEQUENCE</scope>
</reference>
<keyword evidence="2" id="KW-1185">Reference proteome</keyword>
<gene>
    <name evidence="1" type="ORF">PSON_ATCC_30995.1.T0580091</name>
</gene>
<dbReference type="OrthoDB" id="289113at2759"/>
<proteinExistence type="predicted"/>
<accession>A0A8S1NRM2</accession>
<dbReference type="PANTHER" id="PTHR47112">
    <property type="entry name" value="PX DOMAIN-CONTAINING PROTEIN"/>
    <property type="match status" value="1"/>
</dbReference>